<sequence length="332" mass="38100">MSEVIVGSWRRIIGNYNFYTVSFIPSFLSSILSILIERPSRRALLSLYVTNVASETLFRMAVSRKLVKPIRYGEVLIFALSISNLLYFYKGHGLPKDAVYSLLRFLVGPSEEKDYVKQDEQVFLASDQKEINKNHFSLYEQIIQWYKSKILKLKSLSLHSCCPHYHSCVHNAFSSGFQKFVKGYVVQVAIKVIINFKKITKRPNLLFDIPLRMETFNLGLCLGLFATLYRGVSCALRRLLDCDNKLIAFPAGFVAGLSFYFYRDNSIALYFMWKTFQIFYNFAGENGYVPELPLAPVFLHALSTAILFHVAIVEPLNLRTSYWNFLQAMSGG</sequence>
<dbReference type="EMBL" id="ACPB03002965">
    <property type="status" value="NOT_ANNOTATED_CDS"/>
    <property type="molecule type" value="Genomic_DNA"/>
</dbReference>
<evidence type="ECO:0000256" key="1">
    <source>
        <dbReference type="ARBA" id="ARBA00004127"/>
    </source>
</evidence>
<keyword evidence="4" id="KW-1133">Transmembrane helix</keyword>
<evidence type="ECO:0000256" key="5">
    <source>
        <dbReference type="ARBA" id="ARBA00023136"/>
    </source>
</evidence>
<dbReference type="eggNOG" id="KOG1398">
    <property type="taxonomic scope" value="Eukaryota"/>
</dbReference>
<dbReference type="VEuPathDB" id="VectorBase:RPRC006887"/>
<accession>T1HS67</accession>
<keyword evidence="3" id="KW-0812">Transmembrane</keyword>
<dbReference type="PANTHER" id="PTHR12459">
    <property type="entry name" value="TRANSMEMBRANE PROTEIN 135-RELATED"/>
    <property type="match status" value="1"/>
</dbReference>
<comment type="subcellular location">
    <subcellularLocation>
        <location evidence="1">Endomembrane system</location>
        <topology evidence="1">Multi-pass membrane protein</topology>
    </subcellularLocation>
</comment>
<comment type="similarity">
    <text evidence="2">Belongs to the TMEM135 family.</text>
</comment>
<dbReference type="PANTHER" id="PTHR12459:SF15">
    <property type="entry name" value="TRANSMEMBRANE PROTEIN 135"/>
    <property type="match status" value="1"/>
</dbReference>
<dbReference type="HOGENOM" id="CLU_046474_0_0_1"/>
<proteinExistence type="inferred from homology"/>
<name>T1HS67_RHOPR</name>
<protein>
    <submittedName>
        <fullName evidence="7">TMEM135_C_rich domain-containing protein</fullName>
    </submittedName>
</protein>
<evidence type="ECO:0000256" key="4">
    <source>
        <dbReference type="ARBA" id="ARBA00022989"/>
    </source>
</evidence>
<dbReference type="InterPro" id="IPR031926">
    <property type="entry name" value="TMEM135_N"/>
</dbReference>
<dbReference type="EnsemblMetazoa" id="RPRC006887-RA">
    <property type="protein sequence ID" value="RPRC006887-PA"/>
    <property type="gene ID" value="RPRC006887"/>
</dbReference>
<dbReference type="Proteomes" id="UP000015103">
    <property type="component" value="Unassembled WGS sequence"/>
</dbReference>
<dbReference type="GO" id="GO:0012505">
    <property type="term" value="C:endomembrane system"/>
    <property type="evidence" value="ECO:0007669"/>
    <property type="project" value="UniProtKB-SubCell"/>
</dbReference>
<dbReference type="InParanoid" id="T1HS67"/>
<keyword evidence="5" id="KW-0472">Membrane</keyword>
<organism evidence="7 8">
    <name type="scientific">Rhodnius prolixus</name>
    <name type="common">Triatomid bug</name>
    <dbReference type="NCBI Taxonomy" id="13249"/>
    <lineage>
        <taxon>Eukaryota</taxon>
        <taxon>Metazoa</taxon>
        <taxon>Ecdysozoa</taxon>
        <taxon>Arthropoda</taxon>
        <taxon>Hexapoda</taxon>
        <taxon>Insecta</taxon>
        <taxon>Pterygota</taxon>
        <taxon>Neoptera</taxon>
        <taxon>Paraneoptera</taxon>
        <taxon>Hemiptera</taxon>
        <taxon>Heteroptera</taxon>
        <taxon>Panheteroptera</taxon>
        <taxon>Cimicomorpha</taxon>
        <taxon>Reduviidae</taxon>
        <taxon>Triatominae</taxon>
        <taxon>Rhodnius</taxon>
    </lineage>
</organism>
<dbReference type="FunCoup" id="T1HS67">
    <property type="interactions" value="876"/>
</dbReference>
<evidence type="ECO:0000259" key="6">
    <source>
        <dbReference type="Pfam" id="PF15982"/>
    </source>
</evidence>
<evidence type="ECO:0000313" key="7">
    <source>
        <dbReference type="EnsemblMetazoa" id="RPRC006887-PA"/>
    </source>
</evidence>
<evidence type="ECO:0000256" key="3">
    <source>
        <dbReference type="ARBA" id="ARBA00022692"/>
    </source>
</evidence>
<evidence type="ECO:0000256" key="2">
    <source>
        <dbReference type="ARBA" id="ARBA00008924"/>
    </source>
</evidence>
<keyword evidence="8" id="KW-1185">Reference proteome</keyword>
<feature type="domain" description="Transmembrane protein 135 N-terminal" evidence="6">
    <location>
        <begin position="9"/>
        <end position="62"/>
    </location>
</feature>
<evidence type="ECO:0000313" key="8">
    <source>
        <dbReference type="Proteomes" id="UP000015103"/>
    </source>
</evidence>
<dbReference type="OMA" id="SMTILMY"/>
<dbReference type="InterPro" id="IPR026749">
    <property type="entry name" value="Tmem135"/>
</dbReference>
<dbReference type="AlphaFoldDB" id="T1HS67"/>
<dbReference type="Pfam" id="PF15982">
    <property type="entry name" value="TMEM135_C_rich"/>
    <property type="match status" value="1"/>
</dbReference>
<reference evidence="7" key="1">
    <citation type="submission" date="2015-05" db="UniProtKB">
        <authorList>
            <consortium name="EnsemblMetazoa"/>
        </authorList>
    </citation>
    <scope>IDENTIFICATION</scope>
</reference>